<reference evidence="1 2" key="1">
    <citation type="submission" date="2024-08" db="EMBL/GenBank/DDBJ databases">
        <authorList>
            <person name="Cucini C."/>
            <person name="Frati F."/>
        </authorList>
    </citation>
    <scope>NUCLEOTIDE SEQUENCE [LARGE SCALE GENOMIC DNA]</scope>
</reference>
<dbReference type="EMBL" id="CAXLJM020000114">
    <property type="protein sequence ID" value="CAL8137115.1"/>
    <property type="molecule type" value="Genomic_DNA"/>
</dbReference>
<protein>
    <recommendedName>
        <fullName evidence="3">Dopamine N-acetyltransferase</fullName>
    </recommendedName>
</protein>
<evidence type="ECO:0000313" key="1">
    <source>
        <dbReference type="EMBL" id="CAL8137115.1"/>
    </source>
</evidence>
<dbReference type="Proteomes" id="UP001642540">
    <property type="component" value="Unassembled WGS sequence"/>
</dbReference>
<dbReference type="InterPro" id="IPR016181">
    <property type="entry name" value="Acyl_CoA_acyltransferase"/>
</dbReference>
<gene>
    <name evidence="1" type="ORF">ODALV1_LOCUS26773</name>
</gene>
<evidence type="ECO:0008006" key="3">
    <source>
        <dbReference type="Google" id="ProtNLM"/>
    </source>
</evidence>
<dbReference type="PANTHER" id="PTHR20905">
    <property type="entry name" value="N-ACETYLTRANSFERASE-RELATED"/>
    <property type="match status" value="1"/>
</dbReference>
<proteinExistence type="predicted"/>
<organism evidence="1 2">
    <name type="scientific">Orchesella dallaii</name>
    <dbReference type="NCBI Taxonomy" id="48710"/>
    <lineage>
        <taxon>Eukaryota</taxon>
        <taxon>Metazoa</taxon>
        <taxon>Ecdysozoa</taxon>
        <taxon>Arthropoda</taxon>
        <taxon>Hexapoda</taxon>
        <taxon>Collembola</taxon>
        <taxon>Entomobryomorpha</taxon>
        <taxon>Entomobryoidea</taxon>
        <taxon>Orchesellidae</taxon>
        <taxon>Orchesellinae</taxon>
        <taxon>Orchesella</taxon>
    </lineage>
</organism>
<dbReference type="Gene3D" id="3.40.630.30">
    <property type="match status" value="1"/>
</dbReference>
<name>A0ABP1RVU9_9HEXA</name>
<accession>A0ABP1RVU9</accession>
<keyword evidence="2" id="KW-1185">Reference proteome</keyword>
<sequence>MEDQIQGPWGQFDIRTINPKQDIPSILTFLTENFHRDEPMGRHCPYDEAFIKDINSKIAFLLEASSHICLVATNIETGAIAGVQLQFILSKEQARKIALNAGEQSPFFQRRVMNAIYEPLNQARANLFERFGVEELVWNFVASTSKEHRGQGLASELFRRMLNLLRKEKLFLVFSIYSSQFSRRCATKLGFVEIARSRFADALDPISGLPYLPKAVDCEDFASLMTLQIK</sequence>
<evidence type="ECO:0000313" key="2">
    <source>
        <dbReference type="Proteomes" id="UP001642540"/>
    </source>
</evidence>
<dbReference type="PANTHER" id="PTHR20905:SF1">
    <property type="entry name" value="AT07410P-RELATED"/>
    <property type="match status" value="1"/>
</dbReference>
<comment type="caution">
    <text evidence="1">The sequence shown here is derived from an EMBL/GenBank/DDBJ whole genome shotgun (WGS) entry which is preliminary data.</text>
</comment>
<dbReference type="SUPFAM" id="SSF55729">
    <property type="entry name" value="Acyl-CoA N-acyltransferases (Nat)"/>
    <property type="match status" value="1"/>
</dbReference>